<comment type="caution">
    <text evidence="2">The sequence shown here is derived from an EMBL/GenBank/DDBJ whole genome shotgun (WGS) entry which is preliminary data.</text>
</comment>
<keyword evidence="1" id="KW-0472">Membrane</keyword>
<reference evidence="2 3" key="1">
    <citation type="journal article" date="2020" name="Front. Microbiol.">
        <title>Single-cell genomics of novel Actinobacteria with the Wood-Ljungdahl pathway discovered in a serpentinizing system.</title>
        <authorList>
            <person name="Merino N."/>
            <person name="Kawai M."/>
            <person name="Boyd E.S."/>
            <person name="Colman D.R."/>
            <person name="McGlynn S.E."/>
            <person name="Nealson K.H."/>
            <person name="Kurokawa K."/>
            <person name="Hongoh Y."/>
        </authorList>
    </citation>
    <scope>NUCLEOTIDE SEQUENCE [LARGE SCALE GENOMIC DNA]</scope>
    <source>
        <strain evidence="2 3">S42</strain>
    </source>
</reference>
<dbReference type="InterPro" id="IPR039672">
    <property type="entry name" value="MFS_2"/>
</dbReference>
<keyword evidence="1" id="KW-0812">Transmembrane</keyword>
<feature type="transmembrane region" description="Helical" evidence="1">
    <location>
        <begin position="187"/>
        <end position="207"/>
    </location>
</feature>
<feature type="transmembrane region" description="Helical" evidence="1">
    <location>
        <begin position="141"/>
        <end position="166"/>
    </location>
</feature>
<organism evidence="2 3">
    <name type="scientific">Candidatus Hakubella thermalkaliphila</name>
    <dbReference type="NCBI Taxonomy" id="2754717"/>
    <lineage>
        <taxon>Bacteria</taxon>
        <taxon>Bacillati</taxon>
        <taxon>Actinomycetota</taxon>
        <taxon>Actinomycetota incertae sedis</taxon>
        <taxon>Candidatus Hakubellales</taxon>
        <taxon>Candidatus Hakubellaceae</taxon>
        <taxon>Candidatus Hakubella</taxon>
    </lineage>
</organism>
<dbReference type="InterPro" id="IPR036259">
    <property type="entry name" value="MFS_trans_sf"/>
</dbReference>
<dbReference type="GO" id="GO:0008643">
    <property type="term" value="P:carbohydrate transport"/>
    <property type="evidence" value="ECO:0007669"/>
    <property type="project" value="InterPro"/>
</dbReference>
<feature type="transmembrane region" description="Helical" evidence="1">
    <location>
        <begin position="25"/>
        <end position="47"/>
    </location>
</feature>
<proteinExistence type="predicted"/>
<accession>A0A6V8PGT4</accession>
<dbReference type="GO" id="GO:0005886">
    <property type="term" value="C:plasma membrane"/>
    <property type="evidence" value="ECO:0007669"/>
    <property type="project" value="TreeGrafter"/>
</dbReference>
<evidence type="ECO:0000256" key="1">
    <source>
        <dbReference type="SAM" id="Phobius"/>
    </source>
</evidence>
<sequence>MSSTRQESGENPAGKPGSLTLFQSLTYSVGTLGANLITQTIVLWAIYYYAPAGEGGLTIYAPIAALGFAMAFGRIIDSIADPLVGYWSDKTKSKCGRRIPFVLFGNLPLVLFFIALWYPPVAQKSMINVLYFGKIPLSTPFYQGLLYAAIIGIPVAGLLLLPYAILADIIDYDGKRTGLRREAMYMGVQGLITKGATAFASVIATQILSKFGNTFDKPFGIYLCGPVAALLTLIGFIIFLHYPFRE</sequence>
<feature type="transmembrane region" description="Helical" evidence="1">
    <location>
        <begin position="101"/>
        <end position="121"/>
    </location>
</feature>
<keyword evidence="1" id="KW-1133">Transmembrane helix</keyword>
<name>A0A6V8PGT4_9ACTN</name>
<dbReference type="SUPFAM" id="SSF103473">
    <property type="entry name" value="MFS general substrate transporter"/>
    <property type="match status" value="1"/>
</dbReference>
<feature type="transmembrane region" description="Helical" evidence="1">
    <location>
        <begin position="59"/>
        <end position="80"/>
    </location>
</feature>
<dbReference type="EMBL" id="BLSA01000010">
    <property type="protein sequence ID" value="GFP31852.1"/>
    <property type="molecule type" value="Genomic_DNA"/>
</dbReference>
<dbReference type="GO" id="GO:0015293">
    <property type="term" value="F:symporter activity"/>
    <property type="evidence" value="ECO:0007669"/>
    <property type="project" value="InterPro"/>
</dbReference>
<dbReference type="Proteomes" id="UP000568877">
    <property type="component" value="Unassembled WGS sequence"/>
</dbReference>
<dbReference type="PANTHER" id="PTHR11328">
    <property type="entry name" value="MAJOR FACILITATOR SUPERFAMILY DOMAIN-CONTAINING PROTEIN"/>
    <property type="match status" value="1"/>
</dbReference>
<evidence type="ECO:0000313" key="2">
    <source>
        <dbReference type="EMBL" id="GFP31852.1"/>
    </source>
</evidence>
<dbReference type="Pfam" id="PF13347">
    <property type="entry name" value="MFS_2"/>
    <property type="match status" value="2"/>
</dbReference>
<gene>
    <name evidence="2" type="ORF">HKBW3S42_00158</name>
</gene>
<evidence type="ECO:0000313" key="3">
    <source>
        <dbReference type="Proteomes" id="UP000568877"/>
    </source>
</evidence>
<dbReference type="AlphaFoldDB" id="A0A6V8PGT4"/>
<dbReference type="PANTHER" id="PTHR11328:SF24">
    <property type="entry name" value="MAJOR FACILITATOR SUPERFAMILY (MFS) PROFILE DOMAIN-CONTAINING PROTEIN"/>
    <property type="match status" value="1"/>
</dbReference>
<protein>
    <submittedName>
        <fullName evidence="2">Glycoside/pentoside/hexuronide:cation symporter, GPH family</fullName>
    </submittedName>
</protein>
<feature type="transmembrane region" description="Helical" evidence="1">
    <location>
        <begin position="219"/>
        <end position="242"/>
    </location>
</feature>